<evidence type="ECO:0000313" key="2">
    <source>
        <dbReference type="EMBL" id="CEO97429.1"/>
    </source>
</evidence>
<name>A0A0G4IQI7_PLABS</name>
<keyword evidence="3" id="KW-0496">Mitochondrion</keyword>
<proteinExistence type="predicted"/>
<dbReference type="EMBL" id="OVEO01000008">
    <property type="protein sequence ID" value="SPQ97741.1"/>
    <property type="molecule type" value="Genomic_DNA"/>
</dbReference>
<feature type="chain" id="PRO_5035990719" evidence="1">
    <location>
        <begin position="16"/>
        <end position="375"/>
    </location>
</feature>
<sequence length="375" mass="38970">MKAIVLLALPALISAQCVINIPADPLSAKGLATPFTVKGCDQTDRAQASFIEGMVYDPANNQVSVYSPLLINDGTKPAIMPKKPKLPKNAVVGLWFGSNADSITLTGPGLATGNCVNGLGSSLFGQVAFCNAKEWFAATQAVPVPPLGTAVDGKPCLTTRDFGHVDMDPSDNVVTQYLLSADKKLAQDTAANRKKLKNFTVLANGSDNRLLEVVDGVLGCSAFQAPNLADDNALVGSQALNELSAAKHQQPPLALVPLGDGMILVNGGESMDKLALYRQGVNQPPCAPASTKDFCQNLLSIGPARIQLDSKWTANATSVDPATGNNLFTFLCARLQGALGADGLNCVGLLNVPNPISTTTDANGVATSCTITLPN</sequence>
<evidence type="ECO:0000313" key="5">
    <source>
        <dbReference type="Proteomes" id="UP000290189"/>
    </source>
</evidence>
<dbReference type="OMA" id="AQGNCVN"/>
<feature type="signal peptide" evidence="1">
    <location>
        <begin position="1"/>
        <end position="15"/>
    </location>
</feature>
<geneLocation type="mitochondrion" evidence="3"/>
<dbReference type="OrthoDB" id="2399191at2759"/>
<keyword evidence="1" id="KW-0732">Signal</keyword>
<keyword evidence="4" id="KW-1185">Reference proteome</keyword>
<organism evidence="2 4">
    <name type="scientific">Plasmodiophora brassicae</name>
    <name type="common">Clubroot disease agent</name>
    <dbReference type="NCBI Taxonomy" id="37360"/>
    <lineage>
        <taxon>Eukaryota</taxon>
        <taxon>Sar</taxon>
        <taxon>Rhizaria</taxon>
        <taxon>Endomyxa</taxon>
        <taxon>Phytomyxea</taxon>
        <taxon>Plasmodiophorida</taxon>
        <taxon>Plasmodiophoridae</taxon>
        <taxon>Plasmodiophora</taxon>
    </lineage>
</organism>
<evidence type="ECO:0000313" key="4">
    <source>
        <dbReference type="Proteomes" id="UP000039324"/>
    </source>
</evidence>
<dbReference type="AlphaFoldDB" id="A0A0G4IQI7"/>
<gene>
    <name evidence="2" type="ORF">PBRA_000775</name>
    <name evidence="3" type="ORF">PLBR_LOCUS4956</name>
</gene>
<dbReference type="Proteomes" id="UP000290189">
    <property type="component" value="Unassembled WGS sequence"/>
</dbReference>
<protein>
    <submittedName>
        <fullName evidence="2">Uncharacterized protein</fullName>
    </submittedName>
</protein>
<dbReference type="EMBL" id="CDSF01000079">
    <property type="protein sequence ID" value="CEO97429.1"/>
    <property type="molecule type" value="Genomic_DNA"/>
</dbReference>
<reference evidence="3 5" key="2">
    <citation type="submission" date="2018-03" db="EMBL/GenBank/DDBJ databases">
        <authorList>
            <person name="Fogelqvist J."/>
        </authorList>
    </citation>
    <scope>NUCLEOTIDE SEQUENCE [LARGE SCALE GENOMIC DNA]</scope>
</reference>
<dbReference type="Proteomes" id="UP000039324">
    <property type="component" value="Unassembled WGS sequence"/>
</dbReference>
<evidence type="ECO:0000256" key="1">
    <source>
        <dbReference type="SAM" id="SignalP"/>
    </source>
</evidence>
<evidence type="ECO:0000313" key="3">
    <source>
        <dbReference type="EMBL" id="SPQ97741.1"/>
    </source>
</evidence>
<reference evidence="2 4" key="1">
    <citation type="submission" date="2015-02" db="EMBL/GenBank/DDBJ databases">
        <authorList>
            <person name="Chooi Y.-H."/>
        </authorList>
    </citation>
    <scope>NUCLEOTIDE SEQUENCE [LARGE SCALE GENOMIC DNA]</scope>
    <source>
        <strain evidence="2">E3</strain>
    </source>
</reference>
<accession>A0A0G4IQI7</accession>